<dbReference type="PRINTS" id="PR00080">
    <property type="entry name" value="SDRFAMILY"/>
</dbReference>
<evidence type="ECO:0000256" key="2">
    <source>
        <dbReference type="ARBA" id="ARBA00023002"/>
    </source>
</evidence>
<keyword evidence="6" id="KW-1185">Reference proteome</keyword>
<dbReference type="OrthoDB" id="9808187at2"/>
<dbReference type="InterPro" id="IPR051687">
    <property type="entry name" value="Peroxisomal_Beta-Oxidation"/>
</dbReference>
<dbReference type="Proteomes" id="UP000267128">
    <property type="component" value="Unassembled WGS sequence"/>
</dbReference>
<dbReference type="NCBIfam" id="NF005861">
    <property type="entry name" value="PRK07791.1"/>
    <property type="match status" value="1"/>
</dbReference>
<dbReference type="AlphaFoldDB" id="A0A3N0CIW4"/>
<evidence type="ECO:0000259" key="4">
    <source>
        <dbReference type="SMART" id="SM00822"/>
    </source>
</evidence>
<protein>
    <submittedName>
        <fullName evidence="5">SDR family NAD(P)-dependent oxidoreductase</fullName>
    </submittedName>
</protein>
<dbReference type="PANTHER" id="PTHR45024:SF2">
    <property type="entry name" value="SCP2 DOMAIN-CONTAINING PROTEIN"/>
    <property type="match status" value="1"/>
</dbReference>
<dbReference type="InterPro" id="IPR057326">
    <property type="entry name" value="KR_dom"/>
</dbReference>
<gene>
    <name evidence="5" type="ORF">EFK50_14210</name>
</gene>
<dbReference type="PRINTS" id="PR00081">
    <property type="entry name" value="GDHRDH"/>
</dbReference>
<dbReference type="FunFam" id="3.40.50.720:FF:000446">
    <property type="entry name" value="Short chain dehydrogenase"/>
    <property type="match status" value="1"/>
</dbReference>
<dbReference type="GO" id="GO:0016491">
    <property type="term" value="F:oxidoreductase activity"/>
    <property type="evidence" value="ECO:0007669"/>
    <property type="project" value="UniProtKB-KW"/>
</dbReference>
<dbReference type="Pfam" id="PF00106">
    <property type="entry name" value="adh_short"/>
    <property type="match status" value="1"/>
</dbReference>
<keyword evidence="2" id="KW-0560">Oxidoreductase</keyword>
<accession>A0A3N0CIW4</accession>
<proteinExistence type="inferred from homology"/>
<comment type="similarity">
    <text evidence="1 3">Belongs to the short-chain dehydrogenases/reductases (SDR) family.</text>
</comment>
<dbReference type="EMBL" id="RJSE01000007">
    <property type="protein sequence ID" value="RNL62883.1"/>
    <property type="molecule type" value="Genomic_DNA"/>
</dbReference>
<evidence type="ECO:0000256" key="3">
    <source>
        <dbReference type="RuleBase" id="RU000363"/>
    </source>
</evidence>
<dbReference type="PROSITE" id="PS00061">
    <property type="entry name" value="ADH_SHORT"/>
    <property type="match status" value="1"/>
</dbReference>
<dbReference type="SUPFAM" id="SSF51735">
    <property type="entry name" value="NAD(P)-binding Rossmann-fold domains"/>
    <property type="match status" value="1"/>
</dbReference>
<evidence type="ECO:0000313" key="5">
    <source>
        <dbReference type="EMBL" id="RNL62883.1"/>
    </source>
</evidence>
<dbReference type="SMART" id="SM00822">
    <property type="entry name" value="PKS_KR"/>
    <property type="match status" value="1"/>
</dbReference>
<dbReference type="RefSeq" id="WP_123228175.1">
    <property type="nucleotide sequence ID" value="NZ_RJSE01000007.1"/>
</dbReference>
<name>A0A3N0CIW4_9ACTN</name>
<dbReference type="InterPro" id="IPR020904">
    <property type="entry name" value="Sc_DH/Rdtase_CS"/>
</dbReference>
<dbReference type="PANTHER" id="PTHR45024">
    <property type="entry name" value="DEHYDROGENASES, SHORT CHAIN"/>
    <property type="match status" value="1"/>
</dbReference>
<dbReference type="Gene3D" id="3.40.50.720">
    <property type="entry name" value="NAD(P)-binding Rossmann-like Domain"/>
    <property type="match status" value="1"/>
</dbReference>
<evidence type="ECO:0000313" key="6">
    <source>
        <dbReference type="Proteomes" id="UP000267128"/>
    </source>
</evidence>
<sequence length="309" mass="32834">MTINEQTSPHLGLLGRTAIVTGAGRGIGRCHALFLAAHGARVVVNDFGGARDGSGHDSSPAQQVVDEILANGGEAVANTDDVASWDGAKDMVQTAIDEFGGLDILVNNAGFVRDRMLANMSEDEWDDVIRVHLKGHFCPTRHAAEYWRSMSKAGRPVAASVINTSSTSGLFGKIGQSNYGAAKMGIASMTMITADELAGYGVRVNAIAPAARTRLTEGLGSGVDDDVRPGEFDELDPANVSPMVGYLASKDCRITGKVFLVFGGQVHLFEPFSIHEGIERNGQWNLADLATHADHFADVEFKLGNTFGF</sequence>
<dbReference type="InterPro" id="IPR002347">
    <property type="entry name" value="SDR_fam"/>
</dbReference>
<feature type="domain" description="Ketoreductase" evidence="4">
    <location>
        <begin position="16"/>
        <end position="210"/>
    </location>
</feature>
<evidence type="ECO:0000256" key="1">
    <source>
        <dbReference type="ARBA" id="ARBA00006484"/>
    </source>
</evidence>
<comment type="caution">
    <text evidence="5">The sequence shown here is derived from an EMBL/GenBank/DDBJ whole genome shotgun (WGS) entry which is preliminary data.</text>
</comment>
<dbReference type="InterPro" id="IPR036291">
    <property type="entry name" value="NAD(P)-bd_dom_sf"/>
</dbReference>
<reference evidence="5 6" key="1">
    <citation type="submission" date="2018-11" db="EMBL/GenBank/DDBJ databases">
        <authorList>
            <person name="Li F."/>
        </authorList>
    </citation>
    <scope>NUCLEOTIDE SEQUENCE [LARGE SCALE GENOMIC DNA]</scope>
    <source>
        <strain evidence="5 6">Gsoil 097</strain>
    </source>
</reference>
<organism evidence="5 6">
    <name type="scientific">Nocardioides marmoriginsengisoli</name>
    <dbReference type="NCBI Taxonomy" id="661483"/>
    <lineage>
        <taxon>Bacteria</taxon>
        <taxon>Bacillati</taxon>
        <taxon>Actinomycetota</taxon>
        <taxon>Actinomycetes</taxon>
        <taxon>Propionibacteriales</taxon>
        <taxon>Nocardioidaceae</taxon>
        <taxon>Nocardioides</taxon>
    </lineage>
</organism>